<feature type="domain" description="TRASH" evidence="5">
    <location>
        <begin position="89"/>
        <end position="125"/>
    </location>
</feature>
<dbReference type="Proteomes" id="UP000314294">
    <property type="component" value="Unassembled WGS sequence"/>
</dbReference>
<evidence type="ECO:0000259" key="5">
    <source>
        <dbReference type="SMART" id="SM00746"/>
    </source>
</evidence>
<gene>
    <name evidence="6" type="primary">ZMYM4_2</name>
    <name evidence="6" type="ORF">EYF80_062425</name>
</gene>
<evidence type="ECO:0000256" key="4">
    <source>
        <dbReference type="ARBA" id="ARBA00022833"/>
    </source>
</evidence>
<keyword evidence="4" id="KW-0862">Zinc</keyword>
<keyword evidence="1" id="KW-0479">Metal-binding</keyword>
<dbReference type="SMART" id="SM00746">
    <property type="entry name" value="TRASH"/>
    <property type="match status" value="4"/>
</dbReference>
<dbReference type="Pfam" id="PF06467">
    <property type="entry name" value="zf-FCS"/>
    <property type="match status" value="1"/>
</dbReference>
<feature type="domain" description="TRASH" evidence="5">
    <location>
        <begin position="47"/>
        <end position="82"/>
    </location>
</feature>
<keyword evidence="7" id="KW-1185">Reference proteome</keyword>
<dbReference type="GO" id="GO:0008270">
    <property type="term" value="F:zinc ion binding"/>
    <property type="evidence" value="ECO:0007669"/>
    <property type="project" value="UniProtKB-KW"/>
</dbReference>
<keyword evidence="3" id="KW-0863">Zinc-finger</keyword>
<dbReference type="InterPro" id="IPR010507">
    <property type="entry name" value="Znf_MYM"/>
</dbReference>
<keyword evidence="2" id="KW-0677">Repeat</keyword>
<evidence type="ECO:0000313" key="7">
    <source>
        <dbReference type="Proteomes" id="UP000314294"/>
    </source>
</evidence>
<feature type="domain" description="TRASH" evidence="5">
    <location>
        <begin position="181"/>
        <end position="217"/>
    </location>
</feature>
<dbReference type="PANTHER" id="PTHR45736:SF5">
    <property type="entry name" value="ZINC FINGER MYM-TYPE PROTEIN 4"/>
    <property type="match status" value="1"/>
</dbReference>
<feature type="domain" description="TRASH" evidence="5">
    <location>
        <begin position="131"/>
        <end position="169"/>
    </location>
</feature>
<evidence type="ECO:0000256" key="2">
    <source>
        <dbReference type="ARBA" id="ARBA00022737"/>
    </source>
</evidence>
<sequence>MKEFCSQKCLSSFNSERNITNFKTLAPNLTTITTTSPPQPSGPKSLCSMCTRLCISKHEVILSGAVHKICSDACFNRFRSVNNLSMAGCAHCGSYCHSRPLMLKLEDSNKTLCNAECLAKYKENRKISKPCTMCRTSHSLVKMVDNKNSDDSVNLFCSSSCVMAFKVQTVSASGTGARLNCDSCGKNTVPAYHLAMSDTSIRNFCTLPCVMAFQEKFKKSQKQVNVFTKLPIGSSLVQSVSPTQPRQDITKGPRRLRCFQCESNIAFKPELLQIKVCGV</sequence>
<proteinExistence type="predicted"/>
<evidence type="ECO:0000313" key="6">
    <source>
        <dbReference type="EMBL" id="TNN27431.1"/>
    </source>
</evidence>
<protein>
    <submittedName>
        <fullName evidence="6">Zinc finger MYM-type protein 4</fullName>
    </submittedName>
</protein>
<organism evidence="6 7">
    <name type="scientific">Liparis tanakae</name>
    <name type="common">Tanaka's snailfish</name>
    <dbReference type="NCBI Taxonomy" id="230148"/>
    <lineage>
        <taxon>Eukaryota</taxon>
        <taxon>Metazoa</taxon>
        <taxon>Chordata</taxon>
        <taxon>Craniata</taxon>
        <taxon>Vertebrata</taxon>
        <taxon>Euteleostomi</taxon>
        <taxon>Actinopterygii</taxon>
        <taxon>Neopterygii</taxon>
        <taxon>Teleostei</taxon>
        <taxon>Neoteleostei</taxon>
        <taxon>Acanthomorphata</taxon>
        <taxon>Eupercaria</taxon>
        <taxon>Perciformes</taxon>
        <taxon>Cottioidei</taxon>
        <taxon>Cottales</taxon>
        <taxon>Liparidae</taxon>
        <taxon>Liparis</taxon>
    </lineage>
</organism>
<dbReference type="Pfam" id="PF24900">
    <property type="entry name" value="TRASH_ZMYM4"/>
    <property type="match status" value="1"/>
</dbReference>
<dbReference type="InterPro" id="IPR011017">
    <property type="entry name" value="TRASH_dom"/>
</dbReference>
<evidence type="ECO:0000256" key="3">
    <source>
        <dbReference type="ARBA" id="ARBA00022771"/>
    </source>
</evidence>
<accession>A0A4Z2EFF5</accession>
<evidence type="ECO:0000256" key="1">
    <source>
        <dbReference type="ARBA" id="ARBA00022723"/>
    </source>
</evidence>
<reference evidence="6 7" key="1">
    <citation type="submission" date="2019-03" db="EMBL/GenBank/DDBJ databases">
        <title>First draft genome of Liparis tanakae, snailfish: a comprehensive survey of snailfish specific genes.</title>
        <authorList>
            <person name="Kim W."/>
            <person name="Song I."/>
            <person name="Jeong J.-H."/>
            <person name="Kim D."/>
            <person name="Kim S."/>
            <person name="Ryu S."/>
            <person name="Song J.Y."/>
            <person name="Lee S.K."/>
        </authorList>
    </citation>
    <scope>NUCLEOTIDE SEQUENCE [LARGE SCALE GENOMIC DNA]</scope>
    <source>
        <tissue evidence="6">Muscle</tissue>
    </source>
</reference>
<dbReference type="InterPro" id="IPR051284">
    <property type="entry name" value="ZnF_MYMT-QRICH1"/>
</dbReference>
<dbReference type="EMBL" id="SRLO01008312">
    <property type="protein sequence ID" value="TNN27431.1"/>
    <property type="molecule type" value="Genomic_DNA"/>
</dbReference>
<dbReference type="AlphaFoldDB" id="A0A4Z2EFF5"/>
<dbReference type="PANTHER" id="PTHR45736">
    <property type="entry name" value="ZINC FINGER MYM-TYPE PROTEIN"/>
    <property type="match status" value="1"/>
</dbReference>
<name>A0A4Z2EFF5_9TELE</name>
<dbReference type="OrthoDB" id="5376140at2759"/>
<comment type="caution">
    <text evidence="6">The sequence shown here is derived from an EMBL/GenBank/DDBJ whole genome shotgun (WGS) entry which is preliminary data.</text>
</comment>